<evidence type="ECO:0000313" key="2">
    <source>
        <dbReference type="EMBL" id="KAF5332570.1"/>
    </source>
</evidence>
<dbReference type="EMBL" id="JAACJK010000110">
    <property type="protein sequence ID" value="KAF5332560.1"/>
    <property type="molecule type" value="Genomic_DNA"/>
</dbReference>
<evidence type="ECO:0000313" key="1">
    <source>
        <dbReference type="EMBL" id="KAF5332560.1"/>
    </source>
</evidence>
<name>A0A8H5FD06_9AGAR</name>
<sequence length="130" mass="13908">MPKPSASNTGKPLDPPSFTGYVRSPIVDIRTHTRAVVENLTTPGSVANSHRLSPVVDIRTHGRHRALDVVVISATPGPAWSQHTTSSKHNPHPAVVLSTMSLTYLGYVESYVEGASVAYWGPRLVTSAAL</sequence>
<evidence type="ECO:0000313" key="3">
    <source>
        <dbReference type="Proteomes" id="UP000541558"/>
    </source>
</evidence>
<protein>
    <submittedName>
        <fullName evidence="1">Uncharacterized protein</fullName>
    </submittedName>
</protein>
<gene>
    <name evidence="1" type="ORF">D9611_005400</name>
    <name evidence="2" type="ORF">D9611_005407</name>
</gene>
<reference evidence="1 3" key="1">
    <citation type="journal article" date="2020" name="ISME J.">
        <title>Uncovering the hidden diversity of litter-decomposition mechanisms in mushroom-forming fungi.</title>
        <authorList>
            <person name="Floudas D."/>
            <person name="Bentzer J."/>
            <person name="Ahren D."/>
            <person name="Johansson T."/>
            <person name="Persson P."/>
            <person name="Tunlid A."/>
        </authorList>
    </citation>
    <scope>NUCLEOTIDE SEQUENCE [LARGE SCALE GENOMIC DNA]</scope>
    <source>
        <strain evidence="1 3">CBS 175.51</strain>
    </source>
</reference>
<organism evidence="1 3">
    <name type="scientific">Ephemerocybe angulata</name>
    <dbReference type="NCBI Taxonomy" id="980116"/>
    <lineage>
        <taxon>Eukaryota</taxon>
        <taxon>Fungi</taxon>
        <taxon>Dikarya</taxon>
        <taxon>Basidiomycota</taxon>
        <taxon>Agaricomycotina</taxon>
        <taxon>Agaricomycetes</taxon>
        <taxon>Agaricomycetidae</taxon>
        <taxon>Agaricales</taxon>
        <taxon>Agaricineae</taxon>
        <taxon>Psathyrellaceae</taxon>
        <taxon>Ephemerocybe</taxon>
    </lineage>
</organism>
<dbReference type="AlphaFoldDB" id="A0A8H5FD06"/>
<accession>A0A8H5FD06</accession>
<proteinExistence type="predicted"/>
<comment type="caution">
    <text evidence="1">The sequence shown here is derived from an EMBL/GenBank/DDBJ whole genome shotgun (WGS) entry which is preliminary data.</text>
</comment>
<dbReference type="EMBL" id="JAACJK010000110">
    <property type="protein sequence ID" value="KAF5332570.1"/>
    <property type="molecule type" value="Genomic_DNA"/>
</dbReference>
<dbReference type="Proteomes" id="UP000541558">
    <property type="component" value="Unassembled WGS sequence"/>
</dbReference>
<keyword evidence="3" id="KW-1185">Reference proteome</keyword>